<reference evidence="1" key="1">
    <citation type="journal article" date="2015" name="Proc. Natl. Acad. Sci. U.S.A.">
        <title>Networks of energetic and metabolic interactions define dynamics in microbial communities.</title>
        <authorList>
            <person name="Embree M."/>
            <person name="Liu J.K."/>
            <person name="Al-Bassam M.M."/>
            <person name="Zengler K."/>
        </authorList>
    </citation>
    <scope>NUCLEOTIDE SEQUENCE</scope>
</reference>
<evidence type="ECO:0000313" key="1">
    <source>
        <dbReference type="EMBL" id="KUG24499.1"/>
    </source>
</evidence>
<accession>A0A0W8FW69</accession>
<dbReference type="AlphaFoldDB" id="A0A0W8FW69"/>
<sequence length="44" mass="5062">MLRIDEQPQIIKQSAAVIIAKNFKRNIPAKEKILITTPLIMEDE</sequence>
<comment type="caution">
    <text evidence="1">The sequence shown here is derived from an EMBL/GenBank/DDBJ whole genome shotgun (WGS) entry which is preliminary data.</text>
</comment>
<name>A0A0W8FW69_9ZZZZ</name>
<protein>
    <submittedName>
        <fullName evidence="1">Uncharacterized protein</fullName>
    </submittedName>
</protein>
<organism evidence="1">
    <name type="scientific">hydrocarbon metagenome</name>
    <dbReference type="NCBI Taxonomy" id="938273"/>
    <lineage>
        <taxon>unclassified sequences</taxon>
        <taxon>metagenomes</taxon>
        <taxon>ecological metagenomes</taxon>
    </lineage>
</organism>
<gene>
    <name evidence="1" type="ORF">ASZ90_005712</name>
</gene>
<proteinExistence type="predicted"/>
<dbReference type="EMBL" id="LNQE01000845">
    <property type="protein sequence ID" value="KUG24499.1"/>
    <property type="molecule type" value="Genomic_DNA"/>
</dbReference>